<feature type="compositionally biased region" description="Pro residues" evidence="7">
    <location>
        <begin position="669"/>
        <end position="703"/>
    </location>
</feature>
<evidence type="ECO:0000256" key="5">
    <source>
        <dbReference type="ARBA" id="ARBA00023187"/>
    </source>
</evidence>
<evidence type="ECO:0000313" key="11">
    <source>
        <dbReference type="Proteomes" id="UP001642540"/>
    </source>
</evidence>
<dbReference type="Gene3D" id="3.10.20.90">
    <property type="entry name" value="Phosphatidylinositol 3-kinase Catalytic Subunit, Chain A, domain 1"/>
    <property type="match status" value="1"/>
</dbReference>
<dbReference type="PROSITE" id="PS50053">
    <property type="entry name" value="UBIQUITIN_2"/>
    <property type="match status" value="1"/>
</dbReference>
<keyword evidence="4" id="KW-0677">Repeat</keyword>
<feature type="region of interest" description="Disordered" evidence="7">
    <location>
        <begin position="1"/>
        <end position="20"/>
    </location>
</feature>
<dbReference type="EMBL" id="CAXLJM020000025">
    <property type="protein sequence ID" value="CAL8092764.1"/>
    <property type="molecule type" value="Genomic_DNA"/>
</dbReference>
<evidence type="ECO:0000256" key="7">
    <source>
        <dbReference type="SAM" id="MobiDB-lite"/>
    </source>
</evidence>
<dbReference type="Pfam" id="PF12230">
    <property type="entry name" value="PRP21_like_P"/>
    <property type="match status" value="1"/>
</dbReference>
<dbReference type="Pfam" id="PF01805">
    <property type="entry name" value="Surp"/>
    <property type="match status" value="2"/>
</dbReference>
<keyword evidence="2" id="KW-0507">mRNA processing</keyword>
<sequence>MPVADAEMVPLGNPDGFTADEDAGQETIAVAPAGPPKPNKPIVGIIYPPPEVRNIVDKTASFVARNGPEFESRIRQNEQNNPKFNFLNSGDPYHAYYQHKVKEIQEGKTSTSSSQQATIPGEGKIISLIDEAKKKKQSELLKQVELPFVPKDPPVEFEFIADPPSISALDLDVVKLTAQFVARNGRQFLSSLMTREQRNYQFDFLRPQHSLFQYFTKLLEQYTKVLIPPKDIAKKLAIEDRKKVLDDVKYRANWIKHQEAQKRKEEEEAEKERLAYASIDWHDFVVVETVDYQPFEQGNFPPPTTPQEVGARVLLQDRILQGQSAADASNVAEEPLTAQDDTEVQDMEEDSSSSEDEDEQQPPMPPEPSDQGEKPPLPPTLEPPRQDKVLIKKDYDPKQSKQQIKEVIRPIPPEEYTISPITGERIPVSKLQEHMRIGLLDPRWKDQRDRQLMEKVNQESVYAPGTAIDESLKQLAERRSDIFGIGVEETPIGKKAGEEEKIPGMPWDPTAGLSSSQHVSLSQPPLMPPGGEDGSDEPKKDAIGPSMESVQPPMPPPQQQPPPPQQPPMSMSHHHPSQNPPAPPGIPQPPPPATHAPNLPPLPGIVRPMGGIPGMPPGGPPPPPGVMLMQNLGQMRPLLGIPQPGFPPFPPGPPGTLPNRPPLLNSTPPVVPPVPPNLLPPPPQQPPPPSSGPPPSTEPPPPATSTQQDDEPPSKKAKNLEDSLIPEGQFLATHSSPATFNILCQSMPEKPELNLQGQIISVTLALTDTISSLKARIQETIGLAPGKQKLRLTEGLFFKDQNSLAFYNVGDGETVHLSLKERGGRKK</sequence>
<accession>A0ABP1Q7Y8</accession>
<reference evidence="10 11" key="1">
    <citation type="submission" date="2024-08" db="EMBL/GenBank/DDBJ databases">
        <authorList>
            <person name="Cucini C."/>
            <person name="Frati F."/>
        </authorList>
    </citation>
    <scope>NUCLEOTIDE SEQUENCE [LARGE SCALE GENOMIC DNA]</scope>
</reference>
<feature type="compositionally biased region" description="Pro residues" evidence="7">
    <location>
        <begin position="614"/>
        <end position="625"/>
    </location>
</feature>
<proteinExistence type="predicted"/>
<dbReference type="PROSITE" id="PS50128">
    <property type="entry name" value="SURP"/>
    <property type="match status" value="2"/>
</dbReference>
<feature type="compositionally biased region" description="Acidic residues" evidence="7">
    <location>
        <begin position="340"/>
        <end position="360"/>
    </location>
</feature>
<keyword evidence="11" id="KW-1185">Reference proteome</keyword>
<evidence type="ECO:0000256" key="4">
    <source>
        <dbReference type="ARBA" id="ARBA00022737"/>
    </source>
</evidence>
<evidence type="ECO:0008006" key="12">
    <source>
        <dbReference type="Google" id="ProtNLM"/>
    </source>
</evidence>
<feature type="region of interest" description="Disordered" evidence="7">
    <location>
        <begin position="488"/>
        <end position="718"/>
    </location>
</feature>
<dbReference type="InterPro" id="IPR045146">
    <property type="entry name" value="SF3A1"/>
</dbReference>
<feature type="domain" description="SURP motif" evidence="9">
    <location>
        <begin position="173"/>
        <end position="215"/>
    </location>
</feature>
<feature type="domain" description="Ubiquitin-like" evidence="8">
    <location>
        <begin position="754"/>
        <end position="824"/>
    </location>
</feature>
<dbReference type="PANTHER" id="PTHR15316:SF1">
    <property type="entry name" value="SPLICING FACTOR 3A SUBUNIT 1"/>
    <property type="match status" value="1"/>
</dbReference>
<dbReference type="Gene3D" id="1.10.10.790">
    <property type="entry name" value="Surp module"/>
    <property type="match status" value="2"/>
</dbReference>
<evidence type="ECO:0000256" key="2">
    <source>
        <dbReference type="ARBA" id="ARBA00022664"/>
    </source>
</evidence>
<feature type="compositionally biased region" description="Basic and acidic residues" evidence="7">
    <location>
        <begin position="491"/>
        <end position="502"/>
    </location>
</feature>
<dbReference type="Pfam" id="PF00240">
    <property type="entry name" value="ubiquitin"/>
    <property type="match status" value="1"/>
</dbReference>
<dbReference type="SUPFAM" id="SSF109905">
    <property type="entry name" value="Surp module (SWAP domain)"/>
    <property type="match status" value="2"/>
</dbReference>
<dbReference type="CDD" id="cd01800">
    <property type="entry name" value="Ubl_SF3a120"/>
    <property type="match status" value="1"/>
</dbReference>
<gene>
    <name evidence="10" type="ORF">ODALV1_LOCUS8321</name>
</gene>
<dbReference type="InterPro" id="IPR029071">
    <property type="entry name" value="Ubiquitin-like_domsf"/>
</dbReference>
<feature type="compositionally biased region" description="Polar residues" evidence="7">
    <location>
        <begin position="512"/>
        <end position="523"/>
    </location>
</feature>
<dbReference type="SMART" id="SM00648">
    <property type="entry name" value="SWAP"/>
    <property type="match status" value="2"/>
</dbReference>
<keyword evidence="3" id="KW-0747">Spliceosome</keyword>
<comment type="subcellular location">
    <subcellularLocation>
        <location evidence="1">Nucleus</location>
    </subcellularLocation>
</comment>
<feature type="compositionally biased region" description="Pro residues" evidence="7">
    <location>
        <begin position="578"/>
        <end position="603"/>
    </location>
</feature>
<feature type="domain" description="SURP motif" evidence="9">
    <location>
        <begin position="55"/>
        <end position="97"/>
    </location>
</feature>
<dbReference type="InterPro" id="IPR000626">
    <property type="entry name" value="Ubiquitin-like_dom"/>
</dbReference>
<dbReference type="InterPro" id="IPR022030">
    <property type="entry name" value="SF3A1_dom"/>
</dbReference>
<feature type="region of interest" description="Disordered" evidence="7">
    <location>
        <begin position="324"/>
        <end position="420"/>
    </location>
</feature>
<evidence type="ECO:0000313" key="10">
    <source>
        <dbReference type="EMBL" id="CAL8092764.1"/>
    </source>
</evidence>
<comment type="caution">
    <text evidence="10">The sequence shown here is derived from an EMBL/GenBank/DDBJ whole genome shotgun (WGS) entry which is preliminary data.</text>
</comment>
<evidence type="ECO:0000259" key="8">
    <source>
        <dbReference type="PROSITE" id="PS50053"/>
    </source>
</evidence>
<dbReference type="InterPro" id="IPR035967">
    <property type="entry name" value="SWAP/Surp_sf"/>
</dbReference>
<feature type="compositionally biased region" description="Pro residues" evidence="7">
    <location>
        <begin position="552"/>
        <end position="567"/>
    </location>
</feature>
<name>A0ABP1Q7Y8_9HEXA</name>
<evidence type="ECO:0000256" key="6">
    <source>
        <dbReference type="ARBA" id="ARBA00023242"/>
    </source>
</evidence>
<dbReference type="InterPro" id="IPR000061">
    <property type="entry name" value="Surp"/>
</dbReference>
<keyword evidence="5" id="KW-0508">mRNA splicing</keyword>
<dbReference type="SUPFAM" id="SSF54236">
    <property type="entry name" value="Ubiquitin-like"/>
    <property type="match status" value="1"/>
</dbReference>
<evidence type="ECO:0000259" key="9">
    <source>
        <dbReference type="PROSITE" id="PS50128"/>
    </source>
</evidence>
<dbReference type="PANTHER" id="PTHR15316">
    <property type="entry name" value="SPLICEOSOME ASSOCIATED PROTEIN 114/SWAP SPLICING FACTOR-RELATED"/>
    <property type="match status" value="1"/>
</dbReference>
<keyword evidence="6" id="KW-0539">Nucleus</keyword>
<feature type="compositionally biased region" description="Basic and acidic residues" evidence="7">
    <location>
        <begin position="384"/>
        <end position="408"/>
    </location>
</feature>
<organism evidence="10 11">
    <name type="scientific">Orchesella dallaii</name>
    <dbReference type="NCBI Taxonomy" id="48710"/>
    <lineage>
        <taxon>Eukaryota</taxon>
        <taxon>Metazoa</taxon>
        <taxon>Ecdysozoa</taxon>
        <taxon>Arthropoda</taxon>
        <taxon>Hexapoda</taxon>
        <taxon>Collembola</taxon>
        <taxon>Entomobryomorpha</taxon>
        <taxon>Entomobryoidea</taxon>
        <taxon>Orchesellidae</taxon>
        <taxon>Orchesellinae</taxon>
        <taxon>Orchesella</taxon>
    </lineage>
</organism>
<evidence type="ECO:0000256" key="1">
    <source>
        <dbReference type="ARBA" id="ARBA00004123"/>
    </source>
</evidence>
<dbReference type="Proteomes" id="UP001642540">
    <property type="component" value="Unassembled WGS sequence"/>
</dbReference>
<protein>
    <recommendedName>
        <fullName evidence="12">Splicing factor 3A subunit 1</fullName>
    </recommendedName>
</protein>
<dbReference type="InterPro" id="IPR035563">
    <property type="entry name" value="SF3As1_ubi"/>
</dbReference>
<feature type="compositionally biased region" description="Pro residues" evidence="7">
    <location>
        <begin position="644"/>
        <end position="661"/>
    </location>
</feature>
<evidence type="ECO:0000256" key="3">
    <source>
        <dbReference type="ARBA" id="ARBA00022728"/>
    </source>
</evidence>
<dbReference type="SMART" id="SM00213">
    <property type="entry name" value="UBQ"/>
    <property type="match status" value="1"/>
</dbReference>